<dbReference type="EMBL" id="JABCIY010000090">
    <property type="protein sequence ID" value="KAF7193279.1"/>
    <property type="molecule type" value="Genomic_DNA"/>
</dbReference>
<dbReference type="Proteomes" id="UP000660729">
    <property type="component" value="Unassembled WGS sequence"/>
</dbReference>
<dbReference type="SUPFAM" id="SSF144232">
    <property type="entry name" value="HIT/MYND zinc finger-like"/>
    <property type="match status" value="1"/>
</dbReference>
<name>A0A8H6RLL4_9PEZI</name>
<proteinExistence type="predicted"/>
<gene>
    <name evidence="7" type="ORF">HII31_05373</name>
</gene>
<accession>A0A8H6RLL4</accession>
<evidence type="ECO:0000256" key="3">
    <source>
        <dbReference type="ARBA" id="ARBA00022833"/>
    </source>
</evidence>
<dbReference type="Gene3D" id="6.10.140.2220">
    <property type="match status" value="1"/>
</dbReference>
<evidence type="ECO:0000259" key="6">
    <source>
        <dbReference type="PROSITE" id="PS50865"/>
    </source>
</evidence>
<dbReference type="PROSITE" id="PS50865">
    <property type="entry name" value="ZF_MYND_2"/>
    <property type="match status" value="1"/>
</dbReference>
<feature type="compositionally biased region" description="Low complexity" evidence="5">
    <location>
        <begin position="28"/>
        <end position="38"/>
    </location>
</feature>
<dbReference type="Pfam" id="PF01753">
    <property type="entry name" value="zf-MYND"/>
    <property type="match status" value="1"/>
</dbReference>
<feature type="region of interest" description="Disordered" evidence="5">
    <location>
        <begin position="103"/>
        <end position="123"/>
    </location>
</feature>
<sequence length="123" mass="13375">HTTKQTFATMSETNPEPSQTSQDVIAESSSCSQPSKSPSCANCNKLEDSPDPEETPNLKPCISCKSVLYCSRDCKKAHTKQHKKVCASLAQEYSKTADIKMAKPSAPKMSGKGGKIGKWEYDT</sequence>
<keyword evidence="1" id="KW-0479">Metal-binding</keyword>
<feature type="domain" description="MYND-type" evidence="6">
    <location>
        <begin position="40"/>
        <end position="86"/>
    </location>
</feature>
<reference evidence="7" key="1">
    <citation type="submission" date="2020-04" db="EMBL/GenBank/DDBJ databases">
        <title>Draft genome resource of the tomato pathogen Pseudocercospora fuligena.</title>
        <authorList>
            <person name="Zaccaron A."/>
        </authorList>
    </citation>
    <scope>NUCLEOTIDE SEQUENCE</scope>
    <source>
        <strain evidence="7">PF001</strain>
    </source>
</reference>
<dbReference type="AlphaFoldDB" id="A0A8H6RLL4"/>
<dbReference type="OrthoDB" id="432970at2759"/>
<protein>
    <recommendedName>
        <fullName evidence="6">MYND-type domain-containing protein</fullName>
    </recommendedName>
</protein>
<evidence type="ECO:0000313" key="8">
    <source>
        <dbReference type="Proteomes" id="UP000660729"/>
    </source>
</evidence>
<keyword evidence="8" id="KW-1185">Reference proteome</keyword>
<keyword evidence="2 4" id="KW-0863">Zinc-finger</keyword>
<feature type="compositionally biased region" description="Polar residues" evidence="5">
    <location>
        <begin position="1"/>
        <end position="23"/>
    </location>
</feature>
<dbReference type="GO" id="GO:0008270">
    <property type="term" value="F:zinc ion binding"/>
    <property type="evidence" value="ECO:0007669"/>
    <property type="project" value="UniProtKB-KW"/>
</dbReference>
<evidence type="ECO:0000256" key="1">
    <source>
        <dbReference type="ARBA" id="ARBA00022723"/>
    </source>
</evidence>
<organism evidence="7 8">
    <name type="scientific">Pseudocercospora fuligena</name>
    <dbReference type="NCBI Taxonomy" id="685502"/>
    <lineage>
        <taxon>Eukaryota</taxon>
        <taxon>Fungi</taxon>
        <taxon>Dikarya</taxon>
        <taxon>Ascomycota</taxon>
        <taxon>Pezizomycotina</taxon>
        <taxon>Dothideomycetes</taxon>
        <taxon>Dothideomycetidae</taxon>
        <taxon>Mycosphaerellales</taxon>
        <taxon>Mycosphaerellaceae</taxon>
        <taxon>Pseudocercospora</taxon>
    </lineage>
</organism>
<feature type="region of interest" description="Disordered" evidence="5">
    <location>
        <begin position="1"/>
        <end position="38"/>
    </location>
</feature>
<dbReference type="InterPro" id="IPR002893">
    <property type="entry name" value="Znf_MYND"/>
</dbReference>
<comment type="caution">
    <text evidence="7">The sequence shown here is derived from an EMBL/GenBank/DDBJ whole genome shotgun (WGS) entry which is preliminary data.</text>
</comment>
<evidence type="ECO:0000256" key="5">
    <source>
        <dbReference type="SAM" id="MobiDB-lite"/>
    </source>
</evidence>
<evidence type="ECO:0000256" key="2">
    <source>
        <dbReference type="ARBA" id="ARBA00022771"/>
    </source>
</evidence>
<dbReference type="PROSITE" id="PS01360">
    <property type="entry name" value="ZF_MYND_1"/>
    <property type="match status" value="1"/>
</dbReference>
<keyword evidence="3" id="KW-0862">Zinc</keyword>
<evidence type="ECO:0000313" key="7">
    <source>
        <dbReference type="EMBL" id="KAF7193279.1"/>
    </source>
</evidence>
<evidence type="ECO:0000256" key="4">
    <source>
        <dbReference type="PROSITE-ProRule" id="PRU00134"/>
    </source>
</evidence>
<feature type="non-terminal residue" evidence="7">
    <location>
        <position position="123"/>
    </location>
</feature>